<evidence type="ECO:0000256" key="2">
    <source>
        <dbReference type="ARBA" id="ARBA00022448"/>
    </source>
</evidence>
<sequence>MGWFHILFRLPNWSTYCQSLFSMVSISKYVGACLVMWSVILVCTAAAHNFAGLACIRFFLGVCEATVSPAWVILTSMWYKKTEQPVRVAIWYCGNAIGVIFGGLIAYGLGHINSNIASWKWFYIIYGIITFFWGIIIYFFLPESIASCKFLNEREKLVAIERIRENKTGIKNNTFKWDQCKEAFLDPQVWLLVLIEFVGCLPAGGIQNFGNLILQSFGFTSFQTVLINMSSGVVQGLFLIFSGIIVGIVSNFGLSCAKHCNVSLYHWYSIGITSYQITPIQLESVSLWLFGFNMQIPLVMLVFLRL</sequence>
<dbReference type="KEGG" id="pgu:PGUG_05174"/>
<dbReference type="Pfam" id="PF07690">
    <property type="entry name" value="MFS_1"/>
    <property type="match status" value="1"/>
</dbReference>
<keyword evidence="3 6" id="KW-0812">Transmembrane</keyword>
<dbReference type="EMBL" id="CH408161">
    <property type="protein sequence ID" value="EDK41076.2"/>
    <property type="molecule type" value="Genomic_DNA"/>
</dbReference>
<dbReference type="FunCoup" id="A5DPH3">
    <property type="interactions" value="18"/>
</dbReference>
<organism evidence="7 8">
    <name type="scientific">Meyerozyma guilliermondii (strain ATCC 6260 / CBS 566 / DSM 6381 / JCM 1539 / NBRC 10279 / NRRL Y-324)</name>
    <name type="common">Yeast</name>
    <name type="synonym">Candida guilliermondii</name>
    <dbReference type="NCBI Taxonomy" id="294746"/>
    <lineage>
        <taxon>Eukaryota</taxon>
        <taxon>Fungi</taxon>
        <taxon>Dikarya</taxon>
        <taxon>Ascomycota</taxon>
        <taxon>Saccharomycotina</taxon>
        <taxon>Pichiomycetes</taxon>
        <taxon>Debaryomycetaceae</taxon>
        <taxon>Meyerozyma</taxon>
    </lineage>
</organism>
<evidence type="ECO:0008006" key="9">
    <source>
        <dbReference type="Google" id="ProtNLM"/>
    </source>
</evidence>
<feature type="transmembrane region" description="Helical" evidence="6">
    <location>
        <begin position="226"/>
        <end position="249"/>
    </location>
</feature>
<keyword evidence="4 6" id="KW-1133">Transmembrane helix</keyword>
<dbReference type="OrthoDB" id="4454541at2759"/>
<reference evidence="7 8" key="1">
    <citation type="journal article" date="2009" name="Nature">
        <title>Evolution of pathogenicity and sexual reproduction in eight Candida genomes.</title>
        <authorList>
            <person name="Butler G."/>
            <person name="Rasmussen M.D."/>
            <person name="Lin M.F."/>
            <person name="Santos M.A."/>
            <person name="Sakthikumar S."/>
            <person name="Munro C.A."/>
            <person name="Rheinbay E."/>
            <person name="Grabherr M."/>
            <person name="Forche A."/>
            <person name="Reedy J.L."/>
            <person name="Agrafioti I."/>
            <person name="Arnaud M.B."/>
            <person name="Bates S."/>
            <person name="Brown A.J."/>
            <person name="Brunke S."/>
            <person name="Costanzo M.C."/>
            <person name="Fitzpatrick D.A."/>
            <person name="de Groot P.W."/>
            <person name="Harris D."/>
            <person name="Hoyer L.L."/>
            <person name="Hube B."/>
            <person name="Klis F.M."/>
            <person name="Kodira C."/>
            <person name="Lennard N."/>
            <person name="Logue M.E."/>
            <person name="Martin R."/>
            <person name="Neiman A.M."/>
            <person name="Nikolaou E."/>
            <person name="Quail M.A."/>
            <person name="Quinn J."/>
            <person name="Santos M.C."/>
            <person name="Schmitzberger F.F."/>
            <person name="Sherlock G."/>
            <person name="Shah P."/>
            <person name="Silverstein K.A."/>
            <person name="Skrzypek M.S."/>
            <person name="Soll D."/>
            <person name="Staggs R."/>
            <person name="Stansfield I."/>
            <person name="Stumpf M.P."/>
            <person name="Sudbery P.E."/>
            <person name="Srikantha T."/>
            <person name="Zeng Q."/>
            <person name="Berman J."/>
            <person name="Berriman M."/>
            <person name="Heitman J."/>
            <person name="Gow N.A."/>
            <person name="Lorenz M.C."/>
            <person name="Birren B.W."/>
            <person name="Kellis M."/>
            <person name="Cuomo C.A."/>
        </authorList>
    </citation>
    <scope>NUCLEOTIDE SEQUENCE [LARGE SCALE GENOMIC DNA]</scope>
    <source>
        <strain evidence="8">ATCC 6260 / CBS 566 / DSM 6381 / JCM 1539 / NBRC 10279 / NRRL Y-324</strain>
    </source>
</reference>
<dbReference type="InParanoid" id="A5DPH3"/>
<evidence type="ECO:0000256" key="6">
    <source>
        <dbReference type="SAM" id="Phobius"/>
    </source>
</evidence>
<dbReference type="GeneID" id="5124041"/>
<dbReference type="Proteomes" id="UP000001997">
    <property type="component" value="Unassembled WGS sequence"/>
</dbReference>
<evidence type="ECO:0000256" key="4">
    <source>
        <dbReference type="ARBA" id="ARBA00022989"/>
    </source>
</evidence>
<dbReference type="Gene3D" id="1.20.1250.20">
    <property type="entry name" value="MFS general substrate transporter like domains"/>
    <property type="match status" value="1"/>
</dbReference>
<gene>
    <name evidence="7" type="ORF">PGUG_05174</name>
</gene>
<dbReference type="AlphaFoldDB" id="A5DPH3"/>
<dbReference type="PANTHER" id="PTHR43791">
    <property type="entry name" value="PERMEASE-RELATED"/>
    <property type="match status" value="1"/>
</dbReference>
<feature type="transmembrane region" description="Helical" evidence="6">
    <location>
        <begin position="121"/>
        <end position="141"/>
    </location>
</feature>
<keyword evidence="5 6" id="KW-0472">Membrane</keyword>
<dbReference type="GO" id="GO:0016020">
    <property type="term" value="C:membrane"/>
    <property type="evidence" value="ECO:0007669"/>
    <property type="project" value="UniProtKB-SubCell"/>
</dbReference>
<comment type="subcellular location">
    <subcellularLocation>
        <location evidence="1">Membrane</location>
        <topology evidence="1">Multi-pass membrane protein</topology>
    </subcellularLocation>
</comment>
<proteinExistence type="predicted"/>
<keyword evidence="8" id="KW-1185">Reference proteome</keyword>
<feature type="transmembrane region" description="Helical" evidence="6">
    <location>
        <begin position="189"/>
        <end position="214"/>
    </location>
</feature>
<dbReference type="eggNOG" id="KOG2533">
    <property type="taxonomic scope" value="Eukaryota"/>
</dbReference>
<evidence type="ECO:0000256" key="3">
    <source>
        <dbReference type="ARBA" id="ARBA00022692"/>
    </source>
</evidence>
<evidence type="ECO:0000256" key="1">
    <source>
        <dbReference type="ARBA" id="ARBA00004141"/>
    </source>
</evidence>
<dbReference type="HOGENOM" id="CLU_909473_0_0_1"/>
<dbReference type="InterPro" id="IPR011701">
    <property type="entry name" value="MFS"/>
</dbReference>
<dbReference type="InterPro" id="IPR036259">
    <property type="entry name" value="MFS_trans_sf"/>
</dbReference>
<protein>
    <recommendedName>
        <fullName evidence="9">Major facilitator superfamily (MFS) profile domain-containing protein</fullName>
    </recommendedName>
</protein>
<evidence type="ECO:0000313" key="7">
    <source>
        <dbReference type="EMBL" id="EDK41076.2"/>
    </source>
</evidence>
<dbReference type="RefSeq" id="XP_001482154.2">
    <property type="nucleotide sequence ID" value="XM_001482104.1"/>
</dbReference>
<dbReference type="PANTHER" id="PTHR43791:SF103">
    <property type="entry name" value="MAJOR FACILITATOR SUPERFAMILY (MFS) PROFILE DOMAIN-CONTAINING PROTEIN-RELATED"/>
    <property type="match status" value="1"/>
</dbReference>
<feature type="transmembrane region" description="Helical" evidence="6">
    <location>
        <begin position="29"/>
        <end position="51"/>
    </location>
</feature>
<feature type="transmembrane region" description="Helical" evidence="6">
    <location>
        <begin position="58"/>
        <end position="77"/>
    </location>
</feature>
<accession>A5DPH3</accession>
<feature type="transmembrane region" description="Helical" evidence="6">
    <location>
        <begin position="285"/>
        <end position="304"/>
    </location>
</feature>
<name>A5DPH3_PICGU</name>
<keyword evidence="2" id="KW-0813">Transport</keyword>
<feature type="transmembrane region" description="Helical" evidence="6">
    <location>
        <begin position="89"/>
        <end position="109"/>
    </location>
</feature>
<dbReference type="GO" id="GO:0022857">
    <property type="term" value="F:transmembrane transporter activity"/>
    <property type="evidence" value="ECO:0007669"/>
    <property type="project" value="InterPro"/>
</dbReference>
<evidence type="ECO:0000313" key="8">
    <source>
        <dbReference type="Proteomes" id="UP000001997"/>
    </source>
</evidence>
<dbReference type="OMA" id="FMADAIT"/>
<dbReference type="SUPFAM" id="SSF103473">
    <property type="entry name" value="MFS general substrate transporter"/>
    <property type="match status" value="1"/>
</dbReference>
<evidence type="ECO:0000256" key="5">
    <source>
        <dbReference type="ARBA" id="ARBA00023136"/>
    </source>
</evidence>